<name>A0A939GNZ3_9BACT</name>
<organism evidence="1 2">
    <name type="scientific">Fibrella rubiginis</name>
    <dbReference type="NCBI Taxonomy" id="2817060"/>
    <lineage>
        <taxon>Bacteria</taxon>
        <taxon>Pseudomonadati</taxon>
        <taxon>Bacteroidota</taxon>
        <taxon>Cytophagia</taxon>
        <taxon>Cytophagales</taxon>
        <taxon>Spirosomataceae</taxon>
        <taxon>Fibrella</taxon>
    </lineage>
</organism>
<accession>A0A939GNZ3</accession>
<gene>
    <name evidence="1" type="ORF">J2I47_25685</name>
</gene>
<proteinExistence type="predicted"/>
<keyword evidence="2" id="KW-1185">Reference proteome</keyword>
<dbReference type="EMBL" id="JAFMYV010000019">
    <property type="protein sequence ID" value="MBO0939963.1"/>
    <property type="molecule type" value="Genomic_DNA"/>
</dbReference>
<evidence type="ECO:0000313" key="2">
    <source>
        <dbReference type="Proteomes" id="UP000664034"/>
    </source>
</evidence>
<reference evidence="1" key="1">
    <citation type="submission" date="2021-03" db="EMBL/GenBank/DDBJ databases">
        <title>Fibrella sp. HMF5335 genome sequencing and assembly.</title>
        <authorList>
            <person name="Kang H."/>
            <person name="Kim H."/>
            <person name="Bae S."/>
            <person name="Joh K."/>
        </authorList>
    </citation>
    <scope>NUCLEOTIDE SEQUENCE</scope>
    <source>
        <strain evidence="1">HMF5335</strain>
    </source>
</reference>
<evidence type="ECO:0000313" key="1">
    <source>
        <dbReference type="EMBL" id="MBO0939963.1"/>
    </source>
</evidence>
<dbReference type="RefSeq" id="WP_207367491.1">
    <property type="nucleotide sequence ID" value="NZ_JAFMYV010000019.1"/>
</dbReference>
<protein>
    <submittedName>
        <fullName evidence="1">Uncharacterized protein</fullName>
    </submittedName>
</protein>
<sequence>MSLDEEIAVYRFGQGVYPVEVVLEHAAGLGEHERWWWLRTFYELIAQQKPVAEDSDQAMVSSGLDPADPAYNTFKEDLTAGLSRISAGEDNQTIKLLLHVFKRAYQRQLALNKDNSSSWRYADLSQDETVQNLLAKHRLLAEEIYADPSFRSEFTTLAKLWHNRRSQGPVGVPSGSRRQTNAAYVSYDDLITESANYFTNKNLYAESLLHKALRKGVAVRYKLDKRESLRLLTDVLERYMNETYGTNPLP</sequence>
<dbReference type="Proteomes" id="UP000664034">
    <property type="component" value="Unassembled WGS sequence"/>
</dbReference>
<dbReference type="AlphaFoldDB" id="A0A939GNZ3"/>
<comment type="caution">
    <text evidence="1">The sequence shown here is derived from an EMBL/GenBank/DDBJ whole genome shotgun (WGS) entry which is preliminary data.</text>
</comment>
<dbReference type="Pfam" id="PF19383">
    <property type="entry name" value="DUF5958"/>
    <property type="match status" value="1"/>
</dbReference>
<dbReference type="InterPro" id="IPR046002">
    <property type="entry name" value="DUF5958"/>
</dbReference>